<protein>
    <submittedName>
        <fullName evidence="4">DUF4190 domain-containing protein</fullName>
    </submittedName>
</protein>
<name>A0A3L7A8N2_9MICO</name>
<feature type="compositionally biased region" description="Low complexity" evidence="2">
    <location>
        <begin position="17"/>
        <end position="28"/>
    </location>
</feature>
<evidence type="ECO:0000313" key="4">
    <source>
        <dbReference type="EMBL" id="RLP75941.1"/>
    </source>
</evidence>
<feature type="transmembrane region" description="Helical" evidence="3">
    <location>
        <begin position="95"/>
        <end position="120"/>
    </location>
</feature>
<organism evidence="4 5">
    <name type="scientific">Mycetocola tolaasinivorans</name>
    <dbReference type="NCBI Taxonomy" id="76635"/>
    <lineage>
        <taxon>Bacteria</taxon>
        <taxon>Bacillati</taxon>
        <taxon>Actinomycetota</taxon>
        <taxon>Actinomycetes</taxon>
        <taxon>Micrococcales</taxon>
        <taxon>Microbacteriaceae</taxon>
        <taxon>Mycetocola</taxon>
    </lineage>
</organism>
<keyword evidence="1" id="KW-0732">Signal</keyword>
<evidence type="ECO:0000256" key="2">
    <source>
        <dbReference type="SAM" id="MobiDB-lite"/>
    </source>
</evidence>
<evidence type="ECO:0000256" key="1">
    <source>
        <dbReference type="ARBA" id="ARBA00022729"/>
    </source>
</evidence>
<dbReference type="RefSeq" id="WP_121648226.1">
    <property type="nucleotide sequence ID" value="NZ_RCUX01000005.1"/>
</dbReference>
<dbReference type="Proteomes" id="UP000272503">
    <property type="component" value="Unassembled WGS sequence"/>
</dbReference>
<keyword evidence="5" id="KW-1185">Reference proteome</keyword>
<keyword evidence="3" id="KW-1133">Transmembrane helix</keyword>
<dbReference type="AlphaFoldDB" id="A0A3L7A8N2"/>
<dbReference type="EMBL" id="RCUX01000005">
    <property type="protein sequence ID" value="RLP75941.1"/>
    <property type="molecule type" value="Genomic_DNA"/>
</dbReference>
<feature type="compositionally biased region" description="Pro residues" evidence="2">
    <location>
        <begin position="1"/>
        <end position="16"/>
    </location>
</feature>
<dbReference type="InterPro" id="IPR029050">
    <property type="entry name" value="Immunoprotect_excell_Ig-like"/>
</dbReference>
<feature type="transmembrane region" description="Helical" evidence="3">
    <location>
        <begin position="50"/>
        <end position="83"/>
    </location>
</feature>
<keyword evidence="3" id="KW-0812">Transmembrane</keyword>
<comment type="caution">
    <text evidence="4">The sequence shown here is derived from an EMBL/GenBank/DDBJ whole genome shotgun (WGS) entry which is preliminary data.</text>
</comment>
<keyword evidence="3" id="KW-0472">Membrane</keyword>
<reference evidence="4 5" key="1">
    <citation type="submission" date="2018-10" db="EMBL/GenBank/DDBJ databases">
        <authorList>
            <person name="Li J."/>
        </authorList>
    </citation>
    <scope>NUCLEOTIDE SEQUENCE [LARGE SCALE GENOMIC DNA]</scope>
    <source>
        <strain evidence="4 5">IF 016277</strain>
    </source>
</reference>
<gene>
    <name evidence="4" type="ORF">D9V32_07190</name>
</gene>
<proteinExistence type="predicted"/>
<sequence>MSNFDAPPPPEQPPYSQPQYAQSPQYPQNGQYPPSQNAPAPVAKGIAITALIIGIVALLLSFLPVVGIMVGAIAVIVGIVALVMRQPKRFGLTGLILGAVAVIINVLVTVLFSLLAGSFVKEYDRLQSPATALPAPDATSENGTENRVEATGAPVALGTSIVGTDYTVVINSFTPNQTAEVLAADEENFEPEAGNAYAVVNYTVTYTGSAQGTPLQVGVRYVTAAGEILEMEDTFAIAPEPMLPLIDVMEPGASVSGNIALEIPAAADGTLLVNAGGNHEGSLVAIR</sequence>
<accession>A0A3L7A8N2</accession>
<feature type="region of interest" description="Disordered" evidence="2">
    <location>
        <begin position="1"/>
        <end position="37"/>
    </location>
</feature>
<dbReference type="OrthoDB" id="4424518at2"/>
<evidence type="ECO:0000313" key="5">
    <source>
        <dbReference type="Proteomes" id="UP000272503"/>
    </source>
</evidence>
<evidence type="ECO:0000256" key="3">
    <source>
        <dbReference type="SAM" id="Phobius"/>
    </source>
</evidence>
<dbReference type="Gene3D" id="2.60.40.1240">
    <property type="match status" value="1"/>
</dbReference>